<sequence>MRSTWESFFAEWLPPLEAEMRQAVGEPTHPGEQLFYGMLMYHLGWADAQLRPARVDAGKRIRPMLCLLACAAGGGDPAQALPAAAAIELLHNFSLIHDDIQDRSQTRRGRPTVWALWGVAQAINAGDALFVIAHRALWRLRQRGVPAERILEVAERFDAACLMLTKGQHLDLAFETADRVTVADYLEMIRGKTAALLAASLGIGARLAGFPPQELEAFGEALGMAFQVQDDLLGIWGDPAVTGKPVADDLRARKKTLPVIYAMERAPGFAERYRAPDTPLEVLLRDLEACGARAEAEATAAVFTRQALEALERAGLRNPYGEALRELALALLSRSR</sequence>
<dbReference type="EMBL" id="FYEK01000027">
    <property type="protein sequence ID" value="SNB65495.1"/>
    <property type="molecule type" value="Genomic_DNA"/>
</dbReference>
<keyword evidence="5" id="KW-1185">Reference proteome</keyword>
<protein>
    <submittedName>
        <fullName evidence="4">Geranylgeranyl diphosphate synthase, type I</fullName>
    </submittedName>
</protein>
<gene>
    <name evidence="4" type="ORF">SAMN02746019_00010080</name>
</gene>
<dbReference type="CDD" id="cd00685">
    <property type="entry name" value="Trans_IPPS_HT"/>
    <property type="match status" value="1"/>
</dbReference>
<dbReference type="InterPro" id="IPR008949">
    <property type="entry name" value="Isoprenoid_synthase_dom_sf"/>
</dbReference>
<dbReference type="Pfam" id="PF00348">
    <property type="entry name" value="polyprenyl_synt"/>
    <property type="match status" value="1"/>
</dbReference>
<dbReference type="AlphaFoldDB" id="A0A212R0X1"/>
<reference evidence="5" key="1">
    <citation type="submission" date="2017-06" db="EMBL/GenBank/DDBJ databases">
        <authorList>
            <person name="Varghese N."/>
            <person name="Submissions S."/>
        </authorList>
    </citation>
    <scope>NUCLEOTIDE SEQUENCE [LARGE SCALE GENOMIC DNA]</scope>
    <source>
        <strain evidence="5">JAD2</strain>
    </source>
</reference>
<dbReference type="GO" id="GO:0046872">
    <property type="term" value="F:metal ion binding"/>
    <property type="evidence" value="ECO:0007669"/>
    <property type="project" value="UniProtKB-KW"/>
</dbReference>
<evidence type="ECO:0000313" key="4">
    <source>
        <dbReference type="EMBL" id="SNB65495.1"/>
    </source>
</evidence>
<evidence type="ECO:0000256" key="2">
    <source>
        <dbReference type="ARBA" id="ARBA00022842"/>
    </source>
</evidence>
<name>A0A212R0X1_9CHLR</name>
<dbReference type="PANTHER" id="PTHR12001:SF86">
    <property type="entry name" value="GERANYLGERANYL DIPHOSPHATE SYNTHASE"/>
    <property type="match status" value="1"/>
</dbReference>
<dbReference type="PROSITE" id="PS00723">
    <property type="entry name" value="POLYPRENYL_SYNTHASE_1"/>
    <property type="match status" value="1"/>
</dbReference>
<dbReference type="Gene3D" id="1.10.600.10">
    <property type="entry name" value="Farnesyl Diphosphate Synthase"/>
    <property type="match status" value="1"/>
</dbReference>
<dbReference type="InParanoid" id="A0A212R0X1"/>
<dbReference type="PANTHER" id="PTHR12001">
    <property type="entry name" value="GERANYLGERANYL PYROPHOSPHATE SYNTHASE"/>
    <property type="match status" value="1"/>
</dbReference>
<dbReference type="SFLD" id="SFLDG01017">
    <property type="entry name" value="Polyprenyl_Transferase_Like"/>
    <property type="match status" value="1"/>
</dbReference>
<keyword evidence="1" id="KW-0479">Metal-binding</keyword>
<dbReference type="Proteomes" id="UP000197025">
    <property type="component" value="Unassembled WGS sequence"/>
</dbReference>
<keyword evidence="3" id="KW-0808">Transferase</keyword>
<dbReference type="InterPro" id="IPR033749">
    <property type="entry name" value="Polyprenyl_synt_CS"/>
</dbReference>
<evidence type="ECO:0000313" key="5">
    <source>
        <dbReference type="Proteomes" id="UP000197025"/>
    </source>
</evidence>
<evidence type="ECO:0000256" key="3">
    <source>
        <dbReference type="RuleBase" id="RU004466"/>
    </source>
</evidence>
<dbReference type="PROSITE" id="PS00444">
    <property type="entry name" value="POLYPRENYL_SYNTHASE_2"/>
    <property type="match status" value="1"/>
</dbReference>
<proteinExistence type="inferred from homology"/>
<evidence type="ECO:0000256" key="1">
    <source>
        <dbReference type="ARBA" id="ARBA00022723"/>
    </source>
</evidence>
<comment type="similarity">
    <text evidence="3">Belongs to the FPP/GGPP synthase family.</text>
</comment>
<dbReference type="SUPFAM" id="SSF48576">
    <property type="entry name" value="Terpenoid synthases"/>
    <property type="match status" value="1"/>
</dbReference>
<organism evidence="4 5">
    <name type="scientific">Thermoflexus hugenholtzii JAD2</name>
    <dbReference type="NCBI Taxonomy" id="877466"/>
    <lineage>
        <taxon>Bacteria</taxon>
        <taxon>Bacillati</taxon>
        <taxon>Chloroflexota</taxon>
        <taxon>Thermoflexia</taxon>
        <taxon>Thermoflexales</taxon>
        <taxon>Thermoflexaceae</taxon>
        <taxon>Thermoflexus</taxon>
    </lineage>
</organism>
<accession>A0A212R0X1</accession>
<dbReference type="SFLD" id="SFLDS00005">
    <property type="entry name" value="Isoprenoid_Synthase_Type_I"/>
    <property type="match status" value="1"/>
</dbReference>
<dbReference type="GO" id="GO:0008299">
    <property type="term" value="P:isoprenoid biosynthetic process"/>
    <property type="evidence" value="ECO:0007669"/>
    <property type="project" value="InterPro"/>
</dbReference>
<keyword evidence="2" id="KW-0460">Magnesium</keyword>
<dbReference type="GO" id="GO:0004659">
    <property type="term" value="F:prenyltransferase activity"/>
    <property type="evidence" value="ECO:0007669"/>
    <property type="project" value="InterPro"/>
</dbReference>
<dbReference type="InterPro" id="IPR000092">
    <property type="entry name" value="Polyprenyl_synt"/>
</dbReference>
<dbReference type="RefSeq" id="WP_200808127.1">
    <property type="nucleotide sequence ID" value="NZ_FYEK01000027.1"/>
</dbReference>